<keyword evidence="7" id="KW-0813">Transport</keyword>
<dbReference type="InterPro" id="IPR019342">
    <property type="entry name" value="NADH_UbQ_OxRdtase_FeS-su5"/>
</dbReference>
<dbReference type="PANTHER" id="PTHR15224">
    <property type="entry name" value="NADH DEHYDROGENASE [UBIQUINONE] IRON-SULFUR PROTEIN 5"/>
    <property type="match status" value="1"/>
</dbReference>
<evidence type="ECO:0000256" key="11">
    <source>
        <dbReference type="ARBA" id="ARBA00023128"/>
    </source>
</evidence>
<keyword evidence="12" id="KW-0472">Membrane</keyword>
<evidence type="ECO:0000256" key="4">
    <source>
        <dbReference type="ARBA" id="ARBA00007372"/>
    </source>
</evidence>
<evidence type="ECO:0000256" key="15">
    <source>
        <dbReference type="ARBA" id="ARBA00032739"/>
    </source>
</evidence>
<reference evidence="17 18" key="1">
    <citation type="submission" date="2020-11" db="EMBL/GenBank/DDBJ databases">
        <title>Kefir isolates.</title>
        <authorList>
            <person name="Marcisauskas S."/>
            <person name="Kim Y."/>
            <person name="Blasche S."/>
        </authorList>
    </citation>
    <scope>NUCLEOTIDE SEQUENCE [LARGE SCALE GENOMIC DNA]</scope>
    <source>
        <strain evidence="17 18">KR</strain>
    </source>
</reference>
<keyword evidence="18" id="KW-1185">Reference proteome</keyword>
<feature type="region of interest" description="Disordered" evidence="16">
    <location>
        <begin position="9"/>
        <end position="29"/>
    </location>
</feature>
<keyword evidence="11" id="KW-0496">Mitochondrion</keyword>
<accession>A0A9P6W2Q1</accession>
<comment type="subcellular location">
    <subcellularLocation>
        <location evidence="3">Mitochondrion inner membrane</location>
        <topology evidence="3">Peripheral membrane protein</topology>
    </subcellularLocation>
    <subcellularLocation>
        <location evidence="2">Mitochondrion intermembrane space</location>
    </subcellularLocation>
</comment>
<evidence type="ECO:0000256" key="12">
    <source>
        <dbReference type="ARBA" id="ARBA00023136"/>
    </source>
</evidence>
<protein>
    <recommendedName>
        <fullName evidence="6">NADH dehydrogenase [ubiquinone] iron-sulfur protein 5</fullName>
    </recommendedName>
    <alternativeName>
        <fullName evidence="14">Complex I-15 kDa</fullName>
    </alternativeName>
    <alternativeName>
        <fullName evidence="15">NADH-ubiquinone oxidoreductase 15 kDa subunit</fullName>
    </alternativeName>
</protein>
<keyword evidence="8" id="KW-0679">Respiratory chain</keyword>
<name>A0A9P6W2Q1_RHOMI</name>
<organism evidence="17 18">
    <name type="scientific">Rhodotorula mucilaginosa</name>
    <name type="common">Yeast</name>
    <name type="synonym">Rhodotorula rubra</name>
    <dbReference type="NCBI Taxonomy" id="5537"/>
    <lineage>
        <taxon>Eukaryota</taxon>
        <taxon>Fungi</taxon>
        <taxon>Dikarya</taxon>
        <taxon>Basidiomycota</taxon>
        <taxon>Pucciniomycotina</taxon>
        <taxon>Microbotryomycetes</taxon>
        <taxon>Sporidiobolales</taxon>
        <taxon>Sporidiobolaceae</taxon>
        <taxon>Rhodotorula</taxon>
    </lineage>
</organism>
<evidence type="ECO:0000313" key="17">
    <source>
        <dbReference type="EMBL" id="KAG0660751.1"/>
    </source>
</evidence>
<dbReference type="EMBL" id="PUHQ01000041">
    <property type="protein sequence ID" value="KAG0660751.1"/>
    <property type="molecule type" value="Genomic_DNA"/>
</dbReference>
<comment type="function">
    <text evidence="1">Accessory subunit of the mitochondrial membrane respiratory chain NADH dehydrogenase (Complex I), that is believed not to be involved in catalysis. Complex I functions in the transfer of electrons from NADH to the respiratory chain. The immediate electron acceptor for the enzyme is believed to be ubiquinone.</text>
</comment>
<keyword evidence="13" id="KW-1015">Disulfide bond</keyword>
<evidence type="ECO:0000256" key="3">
    <source>
        <dbReference type="ARBA" id="ARBA00004637"/>
    </source>
</evidence>
<evidence type="ECO:0000256" key="16">
    <source>
        <dbReference type="SAM" id="MobiDB-lite"/>
    </source>
</evidence>
<evidence type="ECO:0000256" key="8">
    <source>
        <dbReference type="ARBA" id="ARBA00022660"/>
    </source>
</evidence>
<gene>
    <name evidence="17" type="ORF">C6P46_004435</name>
</gene>
<dbReference type="Proteomes" id="UP000777482">
    <property type="component" value="Unassembled WGS sequence"/>
</dbReference>
<evidence type="ECO:0000256" key="5">
    <source>
        <dbReference type="ARBA" id="ARBA00011261"/>
    </source>
</evidence>
<dbReference type="AlphaFoldDB" id="A0A9P6W2Q1"/>
<evidence type="ECO:0000256" key="6">
    <source>
        <dbReference type="ARBA" id="ARBA00013482"/>
    </source>
</evidence>
<evidence type="ECO:0000256" key="1">
    <source>
        <dbReference type="ARBA" id="ARBA00003195"/>
    </source>
</evidence>
<sequence length="128" mass="14349">MALTWFFDRRPLHPPRPPRNPPRLSADARSLDTPTLVDGAGVLHSGKKCYAGADVPEQCALQKEDYLECLHHTKEVQRAMRVKSEYLSKTQHELGSKRKEAETHAEGGILGLDLLKAVQERQKEAPQA</sequence>
<comment type="subunit">
    <text evidence="5">Mammalian complex I is composed of 45 different subunits. This is a component of the iron-sulfur (IP) fragment of the enzyme.</text>
</comment>
<dbReference type="GO" id="GO:0005743">
    <property type="term" value="C:mitochondrial inner membrane"/>
    <property type="evidence" value="ECO:0007669"/>
    <property type="project" value="UniProtKB-SubCell"/>
</dbReference>
<keyword evidence="9" id="KW-0999">Mitochondrion inner membrane</keyword>
<evidence type="ECO:0000256" key="7">
    <source>
        <dbReference type="ARBA" id="ARBA00022448"/>
    </source>
</evidence>
<evidence type="ECO:0000256" key="2">
    <source>
        <dbReference type="ARBA" id="ARBA00004569"/>
    </source>
</evidence>
<dbReference type="GO" id="GO:0032981">
    <property type="term" value="P:mitochondrial respiratory chain complex I assembly"/>
    <property type="evidence" value="ECO:0007669"/>
    <property type="project" value="TreeGrafter"/>
</dbReference>
<keyword evidence="10" id="KW-0249">Electron transport</keyword>
<comment type="similarity">
    <text evidence="4">Belongs to the complex I NDUFS5 subunit family.</text>
</comment>
<evidence type="ECO:0000256" key="14">
    <source>
        <dbReference type="ARBA" id="ARBA00031222"/>
    </source>
</evidence>
<comment type="caution">
    <text evidence="17">The sequence shown here is derived from an EMBL/GenBank/DDBJ whole genome shotgun (WGS) entry which is preliminary data.</text>
</comment>
<proteinExistence type="inferred from homology"/>
<evidence type="ECO:0000256" key="10">
    <source>
        <dbReference type="ARBA" id="ARBA00022982"/>
    </source>
</evidence>
<evidence type="ECO:0000313" key="18">
    <source>
        <dbReference type="Proteomes" id="UP000777482"/>
    </source>
</evidence>
<dbReference type="PANTHER" id="PTHR15224:SF1">
    <property type="entry name" value="NADH DEHYDROGENASE [UBIQUINONE] IRON-SULFUR PROTEIN 5"/>
    <property type="match status" value="1"/>
</dbReference>
<dbReference type="OrthoDB" id="9992197at2759"/>
<evidence type="ECO:0000256" key="13">
    <source>
        <dbReference type="ARBA" id="ARBA00023157"/>
    </source>
</evidence>
<evidence type="ECO:0000256" key="9">
    <source>
        <dbReference type="ARBA" id="ARBA00022792"/>
    </source>
</evidence>
<dbReference type="GO" id="GO:0005758">
    <property type="term" value="C:mitochondrial intermembrane space"/>
    <property type="evidence" value="ECO:0007669"/>
    <property type="project" value="UniProtKB-SubCell"/>
</dbReference>